<feature type="non-terminal residue" evidence="2">
    <location>
        <position position="1"/>
    </location>
</feature>
<feature type="compositionally biased region" description="Basic and acidic residues" evidence="1">
    <location>
        <begin position="43"/>
        <end position="53"/>
    </location>
</feature>
<protein>
    <submittedName>
        <fullName evidence="2">Uncharacterized protein</fullName>
    </submittedName>
</protein>
<dbReference type="EMBL" id="CAUYUJ010006646">
    <property type="protein sequence ID" value="CAK0818086.1"/>
    <property type="molecule type" value="Genomic_DNA"/>
</dbReference>
<evidence type="ECO:0000313" key="3">
    <source>
        <dbReference type="Proteomes" id="UP001189429"/>
    </source>
</evidence>
<proteinExistence type="predicted"/>
<feature type="region of interest" description="Disordered" evidence="1">
    <location>
        <begin position="16"/>
        <end position="53"/>
    </location>
</feature>
<sequence length="53" mass="5377">GRDGYPLPAVAGVRGEAARCSSRRGTPPGCQRGVGVCQPAGEGRPDLGRSRGQ</sequence>
<gene>
    <name evidence="2" type="ORF">PCOR1329_LOCUS20460</name>
</gene>
<reference evidence="2" key="1">
    <citation type="submission" date="2023-10" db="EMBL/GenBank/DDBJ databases">
        <authorList>
            <person name="Chen Y."/>
            <person name="Shah S."/>
            <person name="Dougan E. K."/>
            <person name="Thang M."/>
            <person name="Chan C."/>
        </authorList>
    </citation>
    <scope>NUCLEOTIDE SEQUENCE [LARGE SCALE GENOMIC DNA]</scope>
</reference>
<name>A0ABN9RJ45_9DINO</name>
<comment type="caution">
    <text evidence="2">The sequence shown here is derived from an EMBL/GenBank/DDBJ whole genome shotgun (WGS) entry which is preliminary data.</text>
</comment>
<evidence type="ECO:0000256" key="1">
    <source>
        <dbReference type="SAM" id="MobiDB-lite"/>
    </source>
</evidence>
<dbReference type="Proteomes" id="UP001189429">
    <property type="component" value="Unassembled WGS sequence"/>
</dbReference>
<evidence type="ECO:0000313" key="2">
    <source>
        <dbReference type="EMBL" id="CAK0818086.1"/>
    </source>
</evidence>
<keyword evidence="3" id="KW-1185">Reference proteome</keyword>
<accession>A0ABN9RJ45</accession>
<feature type="non-terminal residue" evidence="2">
    <location>
        <position position="53"/>
    </location>
</feature>
<organism evidence="2 3">
    <name type="scientific">Prorocentrum cordatum</name>
    <dbReference type="NCBI Taxonomy" id="2364126"/>
    <lineage>
        <taxon>Eukaryota</taxon>
        <taxon>Sar</taxon>
        <taxon>Alveolata</taxon>
        <taxon>Dinophyceae</taxon>
        <taxon>Prorocentrales</taxon>
        <taxon>Prorocentraceae</taxon>
        <taxon>Prorocentrum</taxon>
    </lineage>
</organism>